<sequence>MEMEKYKPVMALVMLQFLTAGVALFTKAAFMEGLNPTVFVVYRQALATLFICPISFFSAWRKTNKPSLGVRGFWWVAFTAVVGVTVNQNAYFAGINLSSSSMACAMTNLIPAVTFIISIIVGLERIRRRSVRSLAKVIGTCVCVGGAMAMTFLRGPKLLNALLHQDHTNWLLGCICLLISTFVWSLWLILQVPIARHCDDHLYTSSCTCFMATVSSFLMALAFGKTDLPSWKLDSSLQISCCMFAGFQLAVSFFLQAWCVSRKGPLFSALFNPLSTVIVTFFGALYLKEQTYLGSLLGALAVILGLYIVLWGKSEDYQEEAKDLKLQNEHTNLSQSDSVPVVIVDKAFRSSELLEPLLM</sequence>
<dbReference type="eggNOG" id="ENOG502QPWM">
    <property type="taxonomic scope" value="Eukaryota"/>
</dbReference>
<evidence type="ECO:0000259" key="7">
    <source>
        <dbReference type="Pfam" id="PF00892"/>
    </source>
</evidence>
<dbReference type="PANTHER" id="PTHR31218">
    <property type="entry name" value="WAT1-RELATED PROTEIN"/>
    <property type="match status" value="1"/>
</dbReference>
<dbReference type="GO" id="GO:0016020">
    <property type="term" value="C:membrane"/>
    <property type="evidence" value="ECO:0007669"/>
    <property type="project" value="UniProtKB-SubCell"/>
</dbReference>
<reference evidence="8 9" key="1">
    <citation type="journal article" date="2013" name="Front. Plant Sci.">
        <title>The Reference Genome of the Halophytic Plant Eutrema salsugineum.</title>
        <authorList>
            <person name="Yang R."/>
            <person name="Jarvis D.E."/>
            <person name="Chen H."/>
            <person name="Beilstein M.A."/>
            <person name="Grimwood J."/>
            <person name="Jenkins J."/>
            <person name="Shu S."/>
            <person name="Prochnik S."/>
            <person name="Xin M."/>
            <person name="Ma C."/>
            <person name="Schmutz J."/>
            <person name="Wing R.A."/>
            <person name="Mitchell-Olds T."/>
            <person name="Schumaker K.S."/>
            <person name="Wang X."/>
        </authorList>
    </citation>
    <scope>NUCLEOTIDE SEQUENCE [LARGE SCALE GENOMIC DNA]</scope>
</reference>
<accession>V4MNF9</accession>
<evidence type="ECO:0000313" key="8">
    <source>
        <dbReference type="EMBL" id="ESQ54453.1"/>
    </source>
</evidence>
<feature type="transmembrane region" description="Helical" evidence="6">
    <location>
        <begin position="72"/>
        <end position="94"/>
    </location>
</feature>
<comment type="subcellular location">
    <subcellularLocation>
        <location evidence="1 6">Membrane</location>
        <topology evidence="1 6">Multi-pass membrane protein</topology>
    </subcellularLocation>
</comment>
<dbReference type="InterPro" id="IPR000620">
    <property type="entry name" value="EamA_dom"/>
</dbReference>
<dbReference type="OMA" id="KYKPVMA"/>
<keyword evidence="9" id="KW-1185">Reference proteome</keyword>
<feature type="transmembrane region" description="Helical" evidence="6">
    <location>
        <begin position="170"/>
        <end position="190"/>
    </location>
</feature>
<feature type="transmembrane region" description="Helical" evidence="6">
    <location>
        <begin position="292"/>
        <end position="312"/>
    </location>
</feature>
<feature type="transmembrane region" description="Helical" evidence="6">
    <location>
        <begin position="202"/>
        <end position="223"/>
    </location>
</feature>
<evidence type="ECO:0000256" key="4">
    <source>
        <dbReference type="ARBA" id="ARBA00022989"/>
    </source>
</evidence>
<evidence type="ECO:0000256" key="5">
    <source>
        <dbReference type="ARBA" id="ARBA00023136"/>
    </source>
</evidence>
<evidence type="ECO:0000256" key="3">
    <source>
        <dbReference type="ARBA" id="ARBA00022692"/>
    </source>
</evidence>
<dbReference type="EMBL" id="KI517384">
    <property type="protein sequence ID" value="ESQ54453.1"/>
    <property type="molecule type" value="Genomic_DNA"/>
</dbReference>
<dbReference type="STRING" id="72664.V4MNF9"/>
<dbReference type="GO" id="GO:0022857">
    <property type="term" value="F:transmembrane transporter activity"/>
    <property type="evidence" value="ECO:0007669"/>
    <property type="project" value="InterPro"/>
</dbReference>
<feature type="domain" description="EamA" evidence="7">
    <location>
        <begin position="12"/>
        <end position="147"/>
    </location>
</feature>
<protein>
    <recommendedName>
        <fullName evidence="6">WAT1-related protein</fullName>
    </recommendedName>
</protein>
<evidence type="ECO:0000256" key="2">
    <source>
        <dbReference type="ARBA" id="ARBA00007635"/>
    </source>
</evidence>
<evidence type="ECO:0000256" key="1">
    <source>
        <dbReference type="ARBA" id="ARBA00004141"/>
    </source>
</evidence>
<evidence type="ECO:0000313" key="9">
    <source>
        <dbReference type="Proteomes" id="UP000030689"/>
    </source>
</evidence>
<dbReference type="InterPro" id="IPR037185">
    <property type="entry name" value="EmrE-like"/>
</dbReference>
<feature type="transmembrane region" description="Helical" evidence="6">
    <location>
        <begin position="133"/>
        <end position="150"/>
    </location>
</feature>
<dbReference type="Pfam" id="PF00892">
    <property type="entry name" value="EamA"/>
    <property type="match status" value="2"/>
</dbReference>
<dbReference type="Proteomes" id="UP000030689">
    <property type="component" value="Unassembled WGS sequence"/>
</dbReference>
<feature type="transmembrane region" description="Helical" evidence="6">
    <location>
        <begin position="41"/>
        <end position="60"/>
    </location>
</feature>
<keyword evidence="5 6" id="KW-0472">Membrane</keyword>
<dbReference type="OrthoDB" id="1728340at2759"/>
<feature type="transmembrane region" description="Helical" evidence="6">
    <location>
        <begin position="267"/>
        <end position="286"/>
    </location>
</feature>
<evidence type="ECO:0000256" key="6">
    <source>
        <dbReference type="RuleBase" id="RU363077"/>
    </source>
</evidence>
<comment type="similarity">
    <text evidence="2 6">Belongs to the drug/metabolite transporter (DMT) superfamily. Plant drug/metabolite exporter (P-DME) (TC 2.A.7.4) family.</text>
</comment>
<keyword evidence="4 6" id="KW-1133">Transmembrane helix</keyword>
<keyword evidence="3 6" id="KW-0812">Transmembrane</keyword>
<dbReference type="InterPro" id="IPR030184">
    <property type="entry name" value="WAT1-related"/>
</dbReference>
<proteinExistence type="inferred from homology"/>
<feature type="transmembrane region" description="Helical" evidence="6">
    <location>
        <begin position="235"/>
        <end position="255"/>
    </location>
</feature>
<dbReference type="SUPFAM" id="SSF103481">
    <property type="entry name" value="Multidrug resistance efflux transporter EmrE"/>
    <property type="match status" value="2"/>
</dbReference>
<feature type="transmembrane region" description="Helical" evidence="6">
    <location>
        <begin position="100"/>
        <end position="121"/>
    </location>
</feature>
<gene>
    <name evidence="8" type="ORF">EUTSA_v10025553mg</name>
</gene>
<organism evidence="8 9">
    <name type="scientific">Eutrema salsugineum</name>
    <name type="common">Saltwater cress</name>
    <name type="synonym">Sisymbrium salsugineum</name>
    <dbReference type="NCBI Taxonomy" id="72664"/>
    <lineage>
        <taxon>Eukaryota</taxon>
        <taxon>Viridiplantae</taxon>
        <taxon>Streptophyta</taxon>
        <taxon>Embryophyta</taxon>
        <taxon>Tracheophyta</taxon>
        <taxon>Spermatophyta</taxon>
        <taxon>Magnoliopsida</taxon>
        <taxon>eudicotyledons</taxon>
        <taxon>Gunneridae</taxon>
        <taxon>Pentapetalae</taxon>
        <taxon>rosids</taxon>
        <taxon>malvids</taxon>
        <taxon>Brassicales</taxon>
        <taxon>Brassicaceae</taxon>
        <taxon>Eutremeae</taxon>
        <taxon>Eutrema</taxon>
    </lineage>
</organism>
<dbReference type="AlphaFoldDB" id="V4MNF9"/>
<feature type="domain" description="EamA" evidence="7">
    <location>
        <begin position="172"/>
        <end position="310"/>
    </location>
</feature>
<dbReference type="KEGG" id="eus:EUTSA_v10025553mg"/>
<dbReference type="Gramene" id="ESQ54453">
    <property type="protein sequence ID" value="ESQ54453"/>
    <property type="gene ID" value="EUTSA_v10025553mg"/>
</dbReference>
<name>V4MNF9_EUTSA</name>